<keyword evidence="3" id="KW-1185">Reference proteome</keyword>
<comment type="caution">
    <text evidence="2">The sequence shown here is derived from an EMBL/GenBank/DDBJ whole genome shotgun (WGS) entry which is preliminary data.</text>
</comment>
<evidence type="ECO:0008006" key="4">
    <source>
        <dbReference type="Google" id="ProtNLM"/>
    </source>
</evidence>
<dbReference type="AlphaFoldDB" id="A0A317CJZ0"/>
<feature type="chain" id="PRO_5016401684" description="DUF2796 domain-containing protein" evidence="1">
    <location>
        <begin position="21"/>
        <end position="194"/>
    </location>
</feature>
<evidence type="ECO:0000313" key="2">
    <source>
        <dbReference type="EMBL" id="PWQ98501.1"/>
    </source>
</evidence>
<gene>
    <name evidence="2" type="ORF">DKT75_03350</name>
</gene>
<sequence length="194" mass="21776">MTFTSRLAALCVLSISTAIAVPLHGPHEHGTLAVALIKEDSFLTFRMVVPAQDLLGFEDSPKKPEQKKKLNDQYAKLYKEEALSKLFKFTPANTCWAYSADMDSEMLDYHEHTDNEKEKSNPKDVHSVGNAKGHSDFELVYTFECDEVDSLQITFNEVFPSIRKVDFYGKGELKGKVLRSLPADRAIVSGSELK</sequence>
<evidence type="ECO:0000256" key="1">
    <source>
        <dbReference type="SAM" id="SignalP"/>
    </source>
</evidence>
<keyword evidence="1" id="KW-0732">Signal</keyword>
<evidence type="ECO:0000313" key="3">
    <source>
        <dbReference type="Proteomes" id="UP000245506"/>
    </source>
</evidence>
<dbReference type="OrthoDB" id="7346546at2"/>
<dbReference type="EMBL" id="QGKL01000011">
    <property type="protein sequence ID" value="PWQ98501.1"/>
    <property type="molecule type" value="Genomic_DNA"/>
</dbReference>
<protein>
    <recommendedName>
        <fullName evidence="4">DUF2796 domain-containing protein</fullName>
    </recommendedName>
</protein>
<dbReference type="Proteomes" id="UP000245506">
    <property type="component" value="Unassembled WGS sequence"/>
</dbReference>
<reference evidence="2 3" key="1">
    <citation type="submission" date="2018-05" db="EMBL/GenBank/DDBJ databases">
        <title>Leucothrix arctica sp. nov., isolated from Arctic seawater.</title>
        <authorList>
            <person name="Choi A."/>
            <person name="Baek K."/>
        </authorList>
    </citation>
    <scope>NUCLEOTIDE SEQUENCE [LARGE SCALE GENOMIC DNA]</scope>
    <source>
        <strain evidence="2 3">IMCC9719</strain>
    </source>
</reference>
<name>A0A317CJZ0_9GAMM</name>
<feature type="signal peptide" evidence="1">
    <location>
        <begin position="1"/>
        <end position="20"/>
    </location>
</feature>
<accession>A0A317CJZ0</accession>
<dbReference type="InterPro" id="IPR021253">
    <property type="entry name" value="ZrgA-like"/>
</dbReference>
<proteinExistence type="predicted"/>
<organism evidence="2 3">
    <name type="scientific">Leucothrix arctica</name>
    <dbReference type="NCBI Taxonomy" id="1481894"/>
    <lineage>
        <taxon>Bacteria</taxon>
        <taxon>Pseudomonadati</taxon>
        <taxon>Pseudomonadota</taxon>
        <taxon>Gammaproteobacteria</taxon>
        <taxon>Thiotrichales</taxon>
        <taxon>Thiotrichaceae</taxon>
        <taxon>Leucothrix</taxon>
    </lineage>
</organism>
<dbReference type="Pfam" id="PF10986">
    <property type="entry name" value="ZrgA"/>
    <property type="match status" value="1"/>
</dbReference>
<dbReference type="RefSeq" id="WP_109822019.1">
    <property type="nucleotide sequence ID" value="NZ_QGKL01000011.1"/>
</dbReference>